<accession>U9W4J2</accession>
<dbReference type="Proteomes" id="UP000001805">
    <property type="component" value="Chromosome 3, Linkage Group III"/>
</dbReference>
<dbReference type="GO" id="GO:0006338">
    <property type="term" value="P:chromatin remodeling"/>
    <property type="evidence" value="ECO:0007669"/>
    <property type="project" value="UniProtKB-ARBA"/>
</dbReference>
<dbReference type="SMART" id="SM00298">
    <property type="entry name" value="CHROMO"/>
    <property type="match status" value="1"/>
</dbReference>
<dbReference type="Gene3D" id="2.40.50.40">
    <property type="match status" value="1"/>
</dbReference>
<dbReference type="CDD" id="cd00024">
    <property type="entry name" value="CD_CSD"/>
    <property type="match status" value="1"/>
</dbReference>
<proteinExistence type="predicted"/>
<name>U9W4J2_NEUCR</name>
<feature type="region of interest" description="Disordered" evidence="2">
    <location>
        <begin position="113"/>
        <end position="133"/>
    </location>
</feature>
<dbReference type="EMBL" id="CM002238">
    <property type="protein sequence ID" value="ESA43159.1"/>
    <property type="molecule type" value="Genomic_DNA"/>
</dbReference>
<comment type="subunit">
    <text evidence="1">Component of the NuA4 histone acetyltransferase complex.</text>
</comment>
<dbReference type="InterPro" id="IPR023780">
    <property type="entry name" value="Chromo_domain"/>
</dbReference>
<evidence type="ECO:0000259" key="3">
    <source>
        <dbReference type="PROSITE" id="PS50013"/>
    </source>
</evidence>
<feature type="compositionally biased region" description="Basic and acidic residues" evidence="2">
    <location>
        <begin position="113"/>
        <end position="125"/>
    </location>
</feature>
<sequence>MVAATGPLAVEIDFPKTWRNHRTVSITQLVPAPVGEDPFGRRHLNPGRVIEEDADKDEQYEIDKILGRRTNFKHGRPILEYLIKWKGYRNQWNSYVLRPSLLQNASDLVYDYDTKNPVDDKEPKPKKPRKVRKALVAEEEWGRKLRKSLRLTSS</sequence>
<feature type="domain" description="Chromo" evidence="3">
    <location>
        <begin position="60"/>
        <end position="124"/>
    </location>
</feature>
<evidence type="ECO:0000256" key="1">
    <source>
        <dbReference type="ARBA" id="ARBA00011353"/>
    </source>
</evidence>
<dbReference type="InParanoid" id="U9W4J2"/>
<dbReference type="GeneID" id="23569562"/>
<dbReference type="VEuPathDB" id="FungiDB:NCU16630"/>
<evidence type="ECO:0000256" key="2">
    <source>
        <dbReference type="SAM" id="MobiDB-lite"/>
    </source>
</evidence>
<dbReference type="SUPFAM" id="SSF54160">
    <property type="entry name" value="Chromo domain-like"/>
    <property type="match status" value="1"/>
</dbReference>
<dbReference type="PROSITE" id="PS50013">
    <property type="entry name" value="CHROMO_2"/>
    <property type="match status" value="1"/>
</dbReference>
<keyword evidence="5" id="KW-1185">Reference proteome</keyword>
<dbReference type="InterPro" id="IPR000953">
    <property type="entry name" value="Chromo/chromo_shadow_dom"/>
</dbReference>
<reference evidence="4 5" key="1">
    <citation type="journal article" date="2003" name="Nature">
        <title>The genome sequence of the filamentous fungus Neurospora crassa.</title>
        <authorList>
            <person name="Galagan J.E."/>
            <person name="Calvo S.E."/>
            <person name="Borkovich K.A."/>
            <person name="Selker E.U."/>
            <person name="Read N.D."/>
            <person name="Jaffe D."/>
            <person name="FitzHugh W."/>
            <person name="Ma L.J."/>
            <person name="Smirnov S."/>
            <person name="Purcell S."/>
            <person name="Rehman B."/>
            <person name="Elkins T."/>
            <person name="Engels R."/>
            <person name="Wang S."/>
            <person name="Nielsen C.B."/>
            <person name="Butler J."/>
            <person name="Endrizzi M."/>
            <person name="Qui D."/>
            <person name="Ianakiev P."/>
            <person name="Bell-Pedersen D."/>
            <person name="Nelson M.A."/>
            <person name="Werner-Washburne M."/>
            <person name="Selitrennikoff C.P."/>
            <person name="Kinsey J.A."/>
            <person name="Braun E.L."/>
            <person name="Zelter A."/>
            <person name="Schulte U."/>
            <person name="Kothe G.O."/>
            <person name="Jedd G."/>
            <person name="Mewes W."/>
            <person name="Staben C."/>
            <person name="Marcotte E."/>
            <person name="Greenberg D."/>
            <person name="Roy A."/>
            <person name="Foley K."/>
            <person name="Naylor J."/>
            <person name="Stange-Thomann N."/>
            <person name="Barrett R."/>
            <person name="Gnerre S."/>
            <person name="Kamal M."/>
            <person name="Kamvysselis M."/>
            <person name="Mauceli E."/>
            <person name="Bielke C."/>
            <person name="Rudd S."/>
            <person name="Frishman D."/>
            <person name="Krystofova S."/>
            <person name="Rasmussen C."/>
            <person name="Metzenberg R.L."/>
            <person name="Perkins D.D."/>
            <person name="Kroken S."/>
            <person name="Cogoni C."/>
            <person name="Macino G."/>
            <person name="Catcheside D."/>
            <person name="Li W."/>
            <person name="Pratt R.J."/>
            <person name="Osmani S.A."/>
            <person name="DeSouza C.P."/>
            <person name="Glass L."/>
            <person name="Orbach M.J."/>
            <person name="Berglund J.A."/>
            <person name="Voelker R."/>
            <person name="Yarden O."/>
            <person name="Plamann M."/>
            <person name="Seiler S."/>
            <person name="Dunlap J."/>
            <person name="Radford A."/>
            <person name="Aramayo R."/>
            <person name="Natvig D.O."/>
            <person name="Alex L.A."/>
            <person name="Mannhaupt G."/>
            <person name="Ebbole D.J."/>
            <person name="Freitag M."/>
            <person name="Paulsen I."/>
            <person name="Sachs M.S."/>
            <person name="Lander E.S."/>
            <person name="Nusbaum C."/>
            <person name="Birren B."/>
        </authorList>
    </citation>
    <scope>NUCLEOTIDE SEQUENCE [LARGE SCALE GENOMIC DNA]</scope>
    <source>
        <strain evidence="5">ATCC 24698 / 74-OR23-1A / CBS 708.71 / DSM 1257 / FGSC 987</strain>
    </source>
</reference>
<organism evidence="4 5">
    <name type="scientific">Neurospora crassa (strain ATCC 24698 / 74-OR23-1A / CBS 708.71 / DSM 1257 / FGSC 987)</name>
    <dbReference type="NCBI Taxonomy" id="367110"/>
    <lineage>
        <taxon>Eukaryota</taxon>
        <taxon>Fungi</taxon>
        <taxon>Dikarya</taxon>
        <taxon>Ascomycota</taxon>
        <taxon>Pezizomycotina</taxon>
        <taxon>Sordariomycetes</taxon>
        <taxon>Sordariomycetidae</taxon>
        <taxon>Sordariales</taxon>
        <taxon>Sordariaceae</taxon>
        <taxon>Neurospora</taxon>
    </lineage>
</organism>
<dbReference type="Pfam" id="PF00385">
    <property type="entry name" value="Chromo"/>
    <property type="match status" value="1"/>
</dbReference>
<evidence type="ECO:0000313" key="5">
    <source>
        <dbReference type="Proteomes" id="UP000001805"/>
    </source>
</evidence>
<dbReference type="RefSeq" id="XP_011394023.1">
    <property type="nucleotide sequence ID" value="XM_011395721.1"/>
</dbReference>
<gene>
    <name evidence="4" type="ORF">NCU16630</name>
</gene>
<dbReference type="OrthoDB" id="5245018at2759"/>
<dbReference type="AlphaFoldDB" id="U9W4J2"/>
<evidence type="ECO:0000313" key="4">
    <source>
        <dbReference type="EMBL" id="ESA43159.1"/>
    </source>
</evidence>
<protein>
    <recommendedName>
        <fullName evidence="3">Chromo domain-containing protein</fullName>
    </recommendedName>
</protein>
<dbReference type="KEGG" id="ncr:NCU16630"/>
<dbReference type="InterPro" id="IPR016197">
    <property type="entry name" value="Chromo-like_dom_sf"/>
</dbReference>